<evidence type="ECO:0000313" key="2">
    <source>
        <dbReference type="Proteomes" id="UP000622533"/>
    </source>
</evidence>
<dbReference type="Proteomes" id="UP000622533">
    <property type="component" value="Unassembled WGS sequence"/>
</dbReference>
<dbReference type="Gene3D" id="1.20.910.10">
    <property type="entry name" value="Heme oxygenase-like"/>
    <property type="match status" value="1"/>
</dbReference>
<reference evidence="1" key="1">
    <citation type="submission" date="2020-10" db="EMBL/GenBank/DDBJ databases">
        <authorList>
            <person name="Castelo-Branco R."/>
            <person name="Eusebio N."/>
            <person name="Adriana R."/>
            <person name="Vieira A."/>
            <person name="Brugerolle De Fraissinette N."/>
            <person name="Rezende De Castro R."/>
            <person name="Schneider M.P."/>
            <person name="Vasconcelos V."/>
            <person name="Leao P.N."/>
        </authorList>
    </citation>
    <scope>NUCLEOTIDE SEQUENCE</scope>
    <source>
        <strain evidence="1">LEGE 12446</strain>
    </source>
</reference>
<gene>
    <name evidence="1" type="ORF">IQ276_15645</name>
</gene>
<accession>A0A8J7AE52</accession>
<evidence type="ECO:0000313" key="1">
    <source>
        <dbReference type="EMBL" id="MBE9023812.1"/>
    </source>
</evidence>
<name>A0A8J7AE52_DESMC</name>
<dbReference type="AlphaFoldDB" id="A0A8J7AE52"/>
<dbReference type="InterPro" id="IPR016084">
    <property type="entry name" value="Haem_Oase-like_multi-hlx"/>
</dbReference>
<organism evidence="1 2">
    <name type="scientific">Desmonostoc muscorum LEGE 12446</name>
    <dbReference type="NCBI Taxonomy" id="1828758"/>
    <lineage>
        <taxon>Bacteria</taxon>
        <taxon>Bacillati</taxon>
        <taxon>Cyanobacteriota</taxon>
        <taxon>Cyanophyceae</taxon>
        <taxon>Nostocales</taxon>
        <taxon>Nostocaceae</taxon>
        <taxon>Desmonostoc</taxon>
    </lineage>
</organism>
<sequence length="248" mass="29187">MKATLHHILKLKKEYSQLPFFDFLRDETLSPRQRLEFYPCMAPFIMSFGDLNRYVMRQEPTLDPCQAMVNEHSYEDDRHWPWYLEDFSKLGFDRQTISPTEYLQFLYSDRTAVNRLLSHKLAHLIYSSSSVVRLAIIEAIEETGNVLFELIGKLAQQIEEETGIELRYCGEFHFSKESGHAMTSDHAIMTKIEMDDQTRAEAIEKVNLVFVWFTEWTEELLAYAVRDFQLKQHPVVGAHSYAPLQMYK</sequence>
<proteinExistence type="predicted"/>
<comment type="caution">
    <text evidence="1">The sequence shown here is derived from an EMBL/GenBank/DDBJ whole genome shotgun (WGS) entry which is preliminary data.</text>
</comment>
<dbReference type="EMBL" id="JADEXS010000196">
    <property type="protein sequence ID" value="MBE9023812.1"/>
    <property type="molecule type" value="Genomic_DNA"/>
</dbReference>
<keyword evidence="2" id="KW-1185">Reference proteome</keyword>
<dbReference type="RefSeq" id="WP_193917704.1">
    <property type="nucleotide sequence ID" value="NZ_JADEXS020000001.1"/>
</dbReference>
<protein>
    <submittedName>
        <fullName evidence="1">Uncharacterized protein</fullName>
    </submittedName>
</protein>
<dbReference type="SUPFAM" id="SSF48613">
    <property type="entry name" value="Heme oxygenase-like"/>
    <property type="match status" value="1"/>
</dbReference>